<dbReference type="EMBL" id="CP009397">
    <property type="protein sequence ID" value="AIN99720.2"/>
    <property type="molecule type" value="Genomic_DNA"/>
</dbReference>
<dbReference type="RefSeq" id="XP_010700427.1">
    <property type="nucleotide sequence ID" value="XM_010702125.1"/>
</dbReference>
<evidence type="ECO:0000313" key="1">
    <source>
        <dbReference type="EMBL" id="AIN99720.2"/>
    </source>
</evidence>
<dbReference type="VEuPathDB" id="TriTrypDB:LPMP_280860"/>
<organism evidence="1 2">
    <name type="scientific">Leishmania panamensis</name>
    <dbReference type="NCBI Taxonomy" id="5679"/>
    <lineage>
        <taxon>Eukaryota</taxon>
        <taxon>Discoba</taxon>
        <taxon>Euglenozoa</taxon>
        <taxon>Kinetoplastea</taxon>
        <taxon>Metakinetoplastina</taxon>
        <taxon>Trypanosomatida</taxon>
        <taxon>Trypanosomatidae</taxon>
        <taxon>Leishmaniinae</taxon>
        <taxon>Leishmania</taxon>
        <taxon>Leishmania guyanensis species complex</taxon>
    </lineage>
</organism>
<protein>
    <submittedName>
        <fullName evidence="1">Uncharacterized protein</fullName>
    </submittedName>
</protein>
<dbReference type="KEGG" id="lpan:LPMP_280860"/>
<proteinExistence type="predicted"/>
<dbReference type="Proteomes" id="UP000063063">
    <property type="component" value="Chromosome 28"/>
</dbReference>
<name>A0A088RV11_LEIPA</name>
<dbReference type="VEuPathDB" id="TriTrypDB:LPAL13_280014000"/>
<evidence type="ECO:0000313" key="2">
    <source>
        <dbReference type="Proteomes" id="UP000063063"/>
    </source>
</evidence>
<sequence length="248" mass="26877">MISWTRRNHARCASLLRYRGEVAHFSSDTQTGLVRLVTRLCANTAATLSGISVAAMRDEEVKLQSQAACGAQCVAFSSKQVFVPATPLNADTVQDEDALEATAECIFPCYISCGCPVLVQILPGHQYSNLSEAEEKSVSCAPSSMQVRRLYMLTPAGSKHGIHDPQRTSYYTRLPDATFQCWQKHNKVIDSVLDAGKECLTSPLHKRFTGLSSLDVEVLELLNLTKTLGCVTDGSGAASVNSTRNTSS</sequence>
<keyword evidence="2" id="KW-1185">Reference proteome</keyword>
<accession>A0A088RV11</accession>
<gene>
    <name evidence="1" type="ORF">LPMP_280860</name>
</gene>
<dbReference type="OrthoDB" id="262576at2759"/>
<dbReference type="AlphaFoldDB" id="A0A088RV11"/>
<reference evidence="1 2" key="1">
    <citation type="journal article" date="2015" name="Sci. Rep.">
        <title>The genome of Leishmania panamensis: insights into genomics of the L. (Viannia) subgenus.</title>
        <authorList>
            <person name="Llanes A."/>
            <person name="Restrepo C.M."/>
            <person name="Vecchio G.D."/>
            <person name="Anguizola F.J."/>
            <person name="Lleonart R."/>
        </authorList>
    </citation>
    <scope>NUCLEOTIDE SEQUENCE [LARGE SCALE GENOMIC DNA]</scope>
    <source>
        <strain evidence="1 2">MHOM/PA/94/PSC-1</strain>
    </source>
</reference>
<dbReference type="eggNOG" id="ENOG502SIEF">
    <property type="taxonomic scope" value="Eukaryota"/>
</dbReference>
<dbReference type="GeneID" id="22576531"/>